<feature type="active site" evidence="2">
    <location>
        <position position="21"/>
    </location>
</feature>
<dbReference type="HAMAP" id="MF_01139">
    <property type="entry name" value="ISPT"/>
    <property type="match status" value="1"/>
</dbReference>
<organism evidence="3 4">
    <name type="scientific">Rhodocista pekingensis</name>
    <dbReference type="NCBI Taxonomy" id="201185"/>
    <lineage>
        <taxon>Bacteria</taxon>
        <taxon>Pseudomonadati</taxon>
        <taxon>Pseudomonadota</taxon>
        <taxon>Alphaproteobacteria</taxon>
        <taxon>Rhodospirillales</taxon>
        <taxon>Azospirillaceae</taxon>
        <taxon>Rhodocista</taxon>
    </lineage>
</organism>
<feature type="binding site" evidence="2">
    <location>
        <position position="38"/>
    </location>
    <ligand>
        <name>substrate</name>
    </ligand>
</feature>
<keyword evidence="4" id="KW-1185">Reference proteome</keyword>
<dbReference type="EC" id="2.5.1.-" evidence="2"/>
<sequence>MAVSSPLPQGAPPVHVAIIMDGNGRWATARGLPRTAGHRKGVEAVRRALEAARELGIRYLTLYSFSSENWNRPRDEVSDLMQLLRFYLRGEIASLHKNGVRLRVIGDRSRLSKDIISLIDNAESLTAANETLTLVIALSYGGRQEIASTTRQIAEQVKAGHLEPADIDEGRFANYLSTAGIPDPDLCIRTSGEKRISNFLLWQLAYAELVFVDTLWPDFTKRDLEDAIQEYHRRDRRFGASVGSR</sequence>
<evidence type="ECO:0000256" key="2">
    <source>
        <dbReference type="HAMAP-Rule" id="MF_01139"/>
    </source>
</evidence>
<feature type="binding site" evidence="2">
    <location>
        <position position="21"/>
    </location>
    <ligand>
        <name>Mg(2+)</name>
        <dbReference type="ChEBI" id="CHEBI:18420"/>
    </ligand>
</feature>
<dbReference type="RefSeq" id="WP_377356627.1">
    <property type="nucleotide sequence ID" value="NZ_JBHTCM010000004.1"/>
</dbReference>
<keyword evidence="2" id="KW-0479">Metal-binding</keyword>
<dbReference type="InterPro" id="IPR018520">
    <property type="entry name" value="UPP_synth-like_CS"/>
</dbReference>
<dbReference type="GO" id="GO:0016740">
    <property type="term" value="F:transferase activity"/>
    <property type="evidence" value="ECO:0007669"/>
    <property type="project" value="UniProtKB-KW"/>
</dbReference>
<comment type="function">
    <text evidence="2">Catalyzes the condensation of isopentenyl diphosphate (IPP) with allylic pyrophosphates generating different type of terpenoids.</text>
</comment>
<dbReference type="InterPro" id="IPR001441">
    <property type="entry name" value="UPP_synth-like"/>
</dbReference>
<dbReference type="Proteomes" id="UP001596456">
    <property type="component" value="Unassembled WGS sequence"/>
</dbReference>
<comment type="similarity">
    <text evidence="2">Belongs to the UPP synthase family.</text>
</comment>
<feature type="binding site" evidence="2">
    <location>
        <begin position="195"/>
        <end position="197"/>
    </location>
    <ligand>
        <name>substrate</name>
    </ligand>
</feature>
<keyword evidence="2" id="KW-0460">Magnesium</keyword>
<feature type="binding site" evidence="2">
    <location>
        <begin position="66"/>
        <end position="68"/>
    </location>
    <ligand>
        <name>substrate</name>
    </ligand>
</feature>
<dbReference type="Pfam" id="PF01255">
    <property type="entry name" value="Prenyltransf"/>
    <property type="match status" value="1"/>
</dbReference>
<comment type="cofactor">
    <cofactor evidence="2">
        <name>Mg(2+)</name>
        <dbReference type="ChEBI" id="CHEBI:18420"/>
    </cofactor>
    <text evidence="2">Binds 2 magnesium ions per subunit.</text>
</comment>
<feature type="binding site" evidence="2">
    <location>
        <position position="34"/>
    </location>
    <ligand>
        <name>substrate</name>
    </ligand>
</feature>
<feature type="active site" description="Proton acceptor" evidence="2">
    <location>
        <position position="69"/>
    </location>
</feature>
<proteinExistence type="inferred from homology"/>
<feature type="binding site" evidence="2">
    <location>
        <position position="189"/>
    </location>
    <ligand>
        <name>substrate</name>
    </ligand>
</feature>
<comment type="caution">
    <text evidence="3">The sequence shown here is derived from an EMBL/GenBank/DDBJ whole genome shotgun (WGS) entry which is preliminary data.</text>
</comment>
<dbReference type="NCBIfam" id="NF011405">
    <property type="entry name" value="PRK14830.1"/>
    <property type="match status" value="1"/>
</dbReference>
<name>A0ABW2KS17_9PROT</name>
<gene>
    <name evidence="3" type="ORF">ACFQPS_02810</name>
</gene>
<dbReference type="EMBL" id="JBHTCM010000004">
    <property type="protein sequence ID" value="MFC7332081.1"/>
    <property type="molecule type" value="Genomic_DNA"/>
</dbReference>
<feature type="binding site" evidence="2">
    <location>
        <position position="208"/>
    </location>
    <ligand>
        <name>Mg(2+)</name>
        <dbReference type="ChEBI" id="CHEBI:18420"/>
    </ligand>
</feature>
<dbReference type="PANTHER" id="PTHR10291">
    <property type="entry name" value="DEHYDRODOLICHYL DIPHOSPHATE SYNTHASE FAMILY MEMBER"/>
    <property type="match status" value="1"/>
</dbReference>
<dbReference type="CDD" id="cd00475">
    <property type="entry name" value="Cis_IPPS"/>
    <property type="match status" value="1"/>
</dbReference>
<keyword evidence="1 2" id="KW-0808">Transferase</keyword>
<reference evidence="4" key="1">
    <citation type="journal article" date="2019" name="Int. J. Syst. Evol. Microbiol.">
        <title>The Global Catalogue of Microorganisms (GCM) 10K type strain sequencing project: providing services to taxonomists for standard genome sequencing and annotation.</title>
        <authorList>
            <consortium name="The Broad Institute Genomics Platform"/>
            <consortium name="The Broad Institute Genome Sequencing Center for Infectious Disease"/>
            <person name="Wu L."/>
            <person name="Ma J."/>
        </authorList>
    </citation>
    <scope>NUCLEOTIDE SEQUENCE [LARGE SCALE GENOMIC DNA]</scope>
    <source>
        <strain evidence="4">CGMCC 1.16275</strain>
    </source>
</reference>
<dbReference type="InterPro" id="IPR036424">
    <property type="entry name" value="UPP_synth-like_sf"/>
</dbReference>
<dbReference type="PANTHER" id="PTHR10291:SF0">
    <property type="entry name" value="DEHYDRODOLICHYL DIPHOSPHATE SYNTHASE 2"/>
    <property type="match status" value="1"/>
</dbReference>
<dbReference type="NCBIfam" id="NF011408">
    <property type="entry name" value="PRK14834.1"/>
    <property type="match status" value="1"/>
</dbReference>
<dbReference type="NCBIfam" id="TIGR00055">
    <property type="entry name" value="uppS"/>
    <property type="match status" value="1"/>
</dbReference>
<protein>
    <recommendedName>
        <fullName evidence="2">Isoprenyl transferase</fullName>
        <ecNumber evidence="2">2.5.1.-</ecNumber>
    </recommendedName>
</protein>
<feature type="binding site" evidence="2">
    <location>
        <position position="70"/>
    </location>
    <ligand>
        <name>substrate</name>
    </ligand>
</feature>
<dbReference type="PROSITE" id="PS01066">
    <property type="entry name" value="UPP_SYNTHASE"/>
    <property type="match status" value="1"/>
</dbReference>
<accession>A0ABW2KS17</accession>
<feature type="binding site" evidence="2">
    <location>
        <begin position="22"/>
        <end position="25"/>
    </location>
    <ligand>
        <name>substrate</name>
    </ligand>
</feature>
<comment type="subunit">
    <text evidence="2">Homodimer.</text>
</comment>
<dbReference type="SUPFAM" id="SSF64005">
    <property type="entry name" value="Undecaprenyl diphosphate synthase"/>
    <property type="match status" value="1"/>
</dbReference>
<feature type="binding site" evidence="2">
    <location>
        <position position="72"/>
    </location>
    <ligand>
        <name>substrate</name>
    </ligand>
</feature>
<evidence type="ECO:0000256" key="1">
    <source>
        <dbReference type="ARBA" id="ARBA00022679"/>
    </source>
</evidence>
<evidence type="ECO:0000313" key="4">
    <source>
        <dbReference type="Proteomes" id="UP001596456"/>
    </source>
</evidence>
<dbReference type="Gene3D" id="3.40.1180.10">
    <property type="entry name" value="Decaprenyl diphosphate synthase-like"/>
    <property type="match status" value="1"/>
</dbReference>
<evidence type="ECO:0000313" key="3">
    <source>
        <dbReference type="EMBL" id="MFC7332081.1"/>
    </source>
</evidence>
<feature type="binding site" evidence="2">
    <location>
        <position position="26"/>
    </location>
    <ligand>
        <name>substrate</name>
    </ligand>
</feature>